<protein>
    <submittedName>
        <fullName evidence="2">Glycosyltransferase</fullName>
    </submittedName>
</protein>
<dbReference type="CDD" id="cd03811">
    <property type="entry name" value="GT4_GT28_WabH-like"/>
    <property type="match status" value="1"/>
</dbReference>
<evidence type="ECO:0000313" key="2">
    <source>
        <dbReference type="EMBL" id="MCG2417525.1"/>
    </source>
</evidence>
<dbReference type="RefSeq" id="WP_237601343.1">
    <property type="nucleotide sequence ID" value="NZ_JAIRBA010000001.1"/>
</dbReference>
<dbReference type="GO" id="GO:0016757">
    <property type="term" value="F:glycosyltransferase activity"/>
    <property type="evidence" value="ECO:0007669"/>
    <property type="project" value="InterPro"/>
</dbReference>
<evidence type="ECO:0000259" key="1">
    <source>
        <dbReference type="Pfam" id="PF00534"/>
    </source>
</evidence>
<dbReference type="Pfam" id="PF00534">
    <property type="entry name" value="Glycos_transf_1"/>
    <property type="match status" value="1"/>
</dbReference>
<sequence>MKILFVNPHLKMGGIANSLYNLLIELQKNNQFTIELVCFNPYFGEKFSDLNTKIKVHSPFFLKCLYINFKEAKKHLSWYHLAAYAVIKPASKILGDKVSRKLAMRFLYGNWNKKTEYDAAISFSNDIPKNKAEMGTNDFVQISVTAKQKIAWIHNDLDKLGFTTEYILKRYKNFDKVVSVSKSCKEDFDRLAPEFSNKSFLVHNFIDPKIIIEKARGSNPYSEIKSDIVFVTVARIENNQKRIDRILKVAKELHEKKYSFKWYIIGDGPDLESLKTQAKSYNLESIMVFEGFQQNPYPYIKYADCFVLSSAYEAQGMVLSEAIMLNTPVITTDFPAAKEFVVAHVNGKIVGNNTVSLLSGIEAFLQNPETLVTLRKQMESQSAAIAANDSIEEFKAMLHT</sequence>
<dbReference type="PANTHER" id="PTHR12526:SF628">
    <property type="entry name" value="MANNOSYLGLUCOSYLGLYCERATE SYNTHASE"/>
    <property type="match status" value="1"/>
</dbReference>
<gene>
    <name evidence="2" type="ORF">K8089_00725</name>
</gene>
<accession>A0A9X1QSF4</accession>
<dbReference type="InterPro" id="IPR001296">
    <property type="entry name" value="Glyco_trans_1"/>
</dbReference>
<reference evidence="2" key="1">
    <citation type="submission" date="2021-09" db="EMBL/GenBank/DDBJ databases">
        <title>Genome of Aequorivita sp. strain F47161.</title>
        <authorList>
            <person name="Wang Y."/>
        </authorList>
    </citation>
    <scope>NUCLEOTIDE SEQUENCE</scope>
    <source>
        <strain evidence="2">F47161</strain>
    </source>
</reference>
<dbReference type="AlphaFoldDB" id="A0A9X1QSF4"/>
<keyword evidence="3" id="KW-1185">Reference proteome</keyword>
<name>A0A9X1QSF4_9FLAO</name>
<feature type="domain" description="Glycosyl transferase family 1" evidence="1">
    <location>
        <begin position="225"/>
        <end position="377"/>
    </location>
</feature>
<organism evidence="2 3">
    <name type="scientific">Aequorivita vitellina</name>
    <dbReference type="NCBI Taxonomy" id="2874475"/>
    <lineage>
        <taxon>Bacteria</taxon>
        <taxon>Pseudomonadati</taxon>
        <taxon>Bacteroidota</taxon>
        <taxon>Flavobacteriia</taxon>
        <taxon>Flavobacteriales</taxon>
        <taxon>Flavobacteriaceae</taxon>
        <taxon>Aequorivita</taxon>
    </lineage>
</organism>
<dbReference type="EMBL" id="JAIRBA010000001">
    <property type="protein sequence ID" value="MCG2417525.1"/>
    <property type="molecule type" value="Genomic_DNA"/>
</dbReference>
<proteinExistence type="predicted"/>
<dbReference type="Gene3D" id="3.40.50.2000">
    <property type="entry name" value="Glycogen Phosphorylase B"/>
    <property type="match status" value="2"/>
</dbReference>
<evidence type="ECO:0000313" key="3">
    <source>
        <dbReference type="Proteomes" id="UP001139461"/>
    </source>
</evidence>
<dbReference type="SUPFAM" id="SSF53756">
    <property type="entry name" value="UDP-Glycosyltransferase/glycogen phosphorylase"/>
    <property type="match status" value="1"/>
</dbReference>
<dbReference type="Proteomes" id="UP001139461">
    <property type="component" value="Unassembled WGS sequence"/>
</dbReference>
<comment type="caution">
    <text evidence="2">The sequence shown here is derived from an EMBL/GenBank/DDBJ whole genome shotgun (WGS) entry which is preliminary data.</text>
</comment>
<dbReference type="PANTHER" id="PTHR12526">
    <property type="entry name" value="GLYCOSYLTRANSFERASE"/>
    <property type="match status" value="1"/>
</dbReference>